<evidence type="ECO:0008006" key="3">
    <source>
        <dbReference type="Google" id="ProtNLM"/>
    </source>
</evidence>
<dbReference type="RefSeq" id="WP_205279649.1">
    <property type="nucleotide sequence ID" value="NZ_JAFFPU010000035.1"/>
</dbReference>
<protein>
    <recommendedName>
        <fullName evidence="3">DUF1570 domain-containing protein</fullName>
    </recommendedName>
</protein>
<sequence>MKRFVCFLFYSFCLLPIFSEPIRYQIESYEFYFINDRNIYVPEYTNKIVQNFADQFILELSKESERLNLKRPSEATVFIFETSKTFSKTSGQPSFVAAHFVPETNRFFFQNPNTLNKRNILIPSIRHEICHFLSPHLKNENLKWIEESHCEALYPTNTVVPKKFLNFPKSWDQFKKIHSNKSSKKEDELRKYKLLASWGNWILQDQGEIRFRNFLEEQVHEKEWKILYSKFLKSE</sequence>
<reference evidence="1 2" key="1">
    <citation type="submission" date="2021-02" db="EMBL/GenBank/DDBJ databases">
        <title>Leptospira ainlahdjerensis sp. nov., Leptospira ainazelensis sp. nov., Leptospira abararensis sp. nov. and Leptospira chreensis sp. nov., four new species isolated from water sources in Algeria.</title>
        <authorList>
            <person name="Amara Korba A."/>
            <person name="Kainiu M."/>
            <person name="Vincent A.T."/>
            <person name="Mariet J.-F."/>
            <person name="Veyrier F.J."/>
            <person name="Goarant C."/>
            <person name="Picardeau M."/>
        </authorList>
    </citation>
    <scope>NUCLEOTIDE SEQUENCE [LARGE SCALE GENOMIC DNA]</scope>
    <source>
        <strain evidence="1 2">201903070</strain>
    </source>
</reference>
<organism evidence="1 2">
    <name type="scientific">Leptospira ainlahdjerensis</name>
    <dbReference type="NCBI Taxonomy" id="2810033"/>
    <lineage>
        <taxon>Bacteria</taxon>
        <taxon>Pseudomonadati</taxon>
        <taxon>Spirochaetota</taxon>
        <taxon>Spirochaetia</taxon>
        <taxon>Leptospirales</taxon>
        <taxon>Leptospiraceae</taxon>
        <taxon>Leptospira</taxon>
    </lineage>
</organism>
<comment type="caution">
    <text evidence="1">The sequence shown here is derived from an EMBL/GenBank/DDBJ whole genome shotgun (WGS) entry which is preliminary data.</text>
</comment>
<dbReference type="EMBL" id="JAFFPU010000035">
    <property type="protein sequence ID" value="MBM9577541.1"/>
    <property type="molecule type" value="Genomic_DNA"/>
</dbReference>
<accession>A0ABS2UAZ3</accession>
<gene>
    <name evidence="1" type="ORF">JWG45_10290</name>
</gene>
<evidence type="ECO:0000313" key="1">
    <source>
        <dbReference type="EMBL" id="MBM9577541.1"/>
    </source>
</evidence>
<proteinExistence type="predicted"/>
<dbReference type="Proteomes" id="UP000724686">
    <property type="component" value="Unassembled WGS sequence"/>
</dbReference>
<keyword evidence="2" id="KW-1185">Reference proteome</keyword>
<evidence type="ECO:0000313" key="2">
    <source>
        <dbReference type="Proteomes" id="UP000724686"/>
    </source>
</evidence>
<name>A0ABS2UAZ3_9LEPT</name>